<name>A0A1T5LJI8_9BACT</name>
<dbReference type="AlphaFoldDB" id="A0A1T5LJI8"/>
<dbReference type="InterPro" id="IPR011008">
    <property type="entry name" value="Dimeric_a/b-barrel"/>
</dbReference>
<comment type="similarity">
    <text evidence="1">Belongs to the YciI family.</text>
</comment>
<evidence type="ECO:0000313" key="3">
    <source>
        <dbReference type="EMBL" id="SKC75799.1"/>
    </source>
</evidence>
<dbReference type="InterPro" id="IPR005545">
    <property type="entry name" value="YCII"/>
</dbReference>
<dbReference type="EMBL" id="FUZU01000002">
    <property type="protein sequence ID" value="SKC75799.1"/>
    <property type="molecule type" value="Genomic_DNA"/>
</dbReference>
<dbReference type="Proteomes" id="UP000190961">
    <property type="component" value="Unassembled WGS sequence"/>
</dbReference>
<organism evidence="3 4">
    <name type="scientific">Ohtaekwangia koreensis</name>
    <dbReference type="NCBI Taxonomy" id="688867"/>
    <lineage>
        <taxon>Bacteria</taxon>
        <taxon>Pseudomonadati</taxon>
        <taxon>Bacteroidota</taxon>
        <taxon>Cytophagia</taxon>
        <taxon>Cytophagales</taxon>
        <taxon>Fulvivirgaceae</taxon>
        <taxon>Ohtaekwangia</taxon>
    </lineage>
</organism>
<sequence length="216" mass="23951">MKQLLITVLMIAAFSGFSQSKKYSFVFLNKKTDAEVISKEQSDKLMQGHMANITRLAKEGKLLAAGPFDGGGGIFILNTHSVDEAKQWLSTDPGVQANRWNVEILPYTSRVSAPCKAPEPYEMVSYSFIRFDAVISKFTAGNYPQIIEKHNAFLKKLVNTGNVVTEGIFGDHDGGILIMRGELQKEVIEADPGLQEGLLEVNYKKLWIAKGSFCEK</sequence>
<evidence type="ECO:0000256" key="1">
    <source>
        <dbReference type="ARBA" id="ARBA00007689"/>
    </source>
</evidence>
<keyword evidence="4" id="KW-1185">Reference proteome</keyword>
<dbReference type="STRING" id="688867.SAMN05660236_3301"/>
<dbReference type="RefSeq" id="WP_079687841.1">
    <property type="nucleotide sequence ID" value="NZ_FUZU01000002.1"/>
</dbReference>
<dbReference type="PANTHER" id="PTHR37828:SF1">
    <property type="entry name" value="YCII-RELATED DOMAIN-CONTAINING PROTEIN"/>
    <property type="match status" value="1"/>
</dbReference>
<protein>
    <submittedName>
        <fullName evidence="3">Uncharacterized conserved protein YciI, contains a putative active-site phosphohistidine</fullName>
    </submittedName>
</protein>
<dbReference type="Gene3D" id="3.30.70.1060">
    <property type="entry name" value="Dimeric alpha+beta barrel"/>
    <property type="match status" value="1"/>
</dbReference>
<evidence type="ECO:0000313" key="4">
    <source>
        <dbReference type="Proteomes" id="UP000190961"/>
    </source>
</evidence>
<evidence type="ECO:0000259" key="2">
    <source>
        <dbReference type="Pfam" id="PF03795"/>
    </source>
</evidence>
<proteinExistence type="inferred from homology"/>
<dbReference type="OrthoDB" id="8481699at2"/>
<dbReference type="Pfam" id="PF03795">
    <property type="entry name" value="YCII"/>
    <property type="match status" value="1"/>
</dbReference>
<dbReference type="PANTHER" id="PTHR37828">
    <property type="entry name" value="GSR2449 PROTEIN"/>
    <property type="match status" value="1"/>
</dbReference>
<reference evidence="3 4" key="1">
    <citation type="submission" date="2017-02" db="EMBL/GenBank/DDBJ databases">
        <authorList>
            <person name="Peterson S.W."/>
        </authorList>
    </citation>
    <scope>NUCLEOTIDE SEQUENCE [LARGE SCALE GENOMIC DNA]</scope>
    <source>
        <strain evidence="3 4">DSM 25262</strain>
    </source>
</reference>
<accession>A0A1T5LJI8</accession>
<gene>
    <name evidence="3" type="ORF">SAMN05660236_3301</name>
</gene>
<feature type="domain" description="YCII-related" evidence="2">
    <location>
        <begin position="25"/>
        <end position="103"/>
    </location>
</feature>
<dbReference type="SUPFAM" id="SSF54909">
    <property type="entry name" value="Dimeric alpha+beta barrel"/>
    <property type="match status" value="1"/>
</dbReference>